<evidence type="ECO:0000313" key="2">
    <source>
        <dbReference type="Proteomes" id="UP000281406"/>
    </source>
</evidence>
<gene>
    <name evidence="1" type="ORF">DPX16_20254</name>
</gene>
<proteinExistence type="predicted"/>
<accession>A0A3N0XEA7</accession>
<organism evidence="1 2">
    <name type="scientific">Anabarilius grahami</name>
    <name type="common">Kanglang fish</name>
    <name type="synonym">Barilius grahami</name>
    <dbReference type="NCBI Taxonomy" id="495550"/>
    <lineage>
        <taxon>Eukaryota</taxon>
        <taxon>Metazoa</taxon>
        <taxon>Chordata</taxon>
        <taxon>Craniata</taxon>
        <taxon>Vertebrata</taxon>
        <taxon>Euteleostomi</taxon>
        <taxon>Actinopterygii</taxon>
        <taxon>Neopterygii</taxon>
        <taxon>Teleostei</taxon>
        <taxon>Ostariophysi</taxon>
        <taxon>Cypriniformes</taxon>
        <taxon>Xenocyprididae</taxon>
        <taxon>Xenocypridinae</taxon>
        <taxon>Xenocypridinae incertae sedis</taxon>
        <taxon>Anabarilius</taxon>
    </lineage>
</organism>
<reference evidence="1 2" key="1">
    <citation type="submission" date="2018-10" db="EMBL/GenBank/DDBJ databases">
        <title>Genome assembly for a Yunnan-Guizhou Plateau 3E fish, Anabarilius grahami (Regan), and its evolutionary and genetic applications.</title>
        <authorList>
            <person name="Jiang W."/>
        </authorList>
    </citation>
    <scope>NUCLEOTIDE SEQUENCE [LARGE SCALE GENOMIC DNA]</scope>
    <source>
        <strain evidence="1">AG-KIZ</strain>
        <tissue evidence="1">Muscle</tissue>
    </source>
</reference>
<dbReference type="Proteomes" id="UP000281406">
    <property type="component" value="Unassembled WGS sequence"/>
</dbReference>
<keyword evidence="2" id="KW-1185">Reference proteome</keyword>
<dbReference type="AlphaFoldDB" id="A0A3N0XEA7"/>
<sequence>MTRPAPEGENENRAQNLRAATWSLKHLLAGEKEERDGRERETEMDIWRRMGPIIPLCQPSGNQVDSRGNTVKGADETTLRNSTTTTFQLNCGMDFPSHRTLAMHRYHWRPSEVNTERIAAFSTRTVRRSVHDPGVLKTFSAALMGARPQMGGDRFFQWQELHISFFLSAVNK</sequence>
<protein>
    <submittedName>
        <fullName evidence="1">Uncharacterized protein</fullName>
    </submittedName>
</protein>
<evidence type="ECO:0000313" key="1">
    <source>
        <dbReference type="EMBL" id="ROI15716.1"/>
    </source>
</evidence>
<name>A0A3N0XEA7_ANAGA</name>
<comment type="caution">
    <text evidence="1">The sequence shown here is derived from an EMBL/GenBank/DDBJ whole genome shotgun (WGS) entry which is preliminary data.</text>
</comment>
<dbReference type="EMBL" id="RJVU01079141">
    <property type="protein sequence ID" value="ROI15716.1"/>
    <property type="molecule type" value="Genomic_DNA"/>
</dbReference>